<dbReference type="Pfam" id="PF01168">
    <property type="entry name" value="Ala_racemase_N"/>
    <property type="match status" value="1"/>
</dbReference>
<dbReference type="NCBIfam" id="TIGR00492">
    <property type="entry name" value="alr"/>
    <property type="match status" value="1"/>
</dbReference>
<dbReference type="GO" id="GO:0030170">
    <property type="term" value="F:pyridoxal phosphate binding"/>
    <property type="evidence" value="ECO:0007669"/>
    <property type="project" value="UniProtKB-UniRule"/>
</dbReference>
<protein>
    <recommendedName>
        <fullName evidence="5">Alanine racemase</fullName>
        <ecNumber evidence="5">5.1.1.1</ecNumber>
    </recommendedName>
</protein>
<feature type="active site" description="Proton acceptor; specific for L-alanine" evidence="5">
    <location>
        <position position="267"/>
    </location>
</feature>
<reference evidence="9" key="1">
    <citation type="journal article" date="2014" name="Int. J. Syst. Evol. Microbiol.">
        <title>Complete genome sequence of Corynebacterium casei LMG S-19264T (=DSM 44701T), isolated from a smear-ripened cheese.</title>
        <authorList>
            <consortium name="US DOE Joint Genome Institute (JGI-PGF)"/>
            <person name="Walter F."/>
            <person name="Albersmeier A."/>
            <person name="Kalinowski J."/>
            <person name="Ruckert C."/>
        </authorList>
    </citation>
    <scope>NUCLEOTIDE SEQUENCE</scope>
    <source>
        <strain evidence="9">CGMCC 1.12777</strain>
    </source>
</reference>
<evidence type="ECO:0000256" key="7">
    <source>
        <dbReference type="PIRSR" id="PIRSR600821-52"/>
    </source>
</evidence>
<feature type="modified residue" description="N6-(pyridoxal phosphate)lysine" evidence="5 6">
    <location>
        <position position="38"/>
    </location>
</feature>
<dbReference type="GO" id="GO:0008784">
    <property type="term" value="F:alanine racemase activity"/>
    <property type="evidence" value="ECO:0007669"/>
    <property type="project" value="UniProtKB-UniRule"/>
</dbReference>
<comment type="function">
    <text evidence="5">Catalyzes the interconversion of L-alanine and D-alanine. May also act on other amino acids.</text>
</comment>
<dbReference type="FunFam" id="2.40.37.10:FF:000006">
    <property type="entry name" value="Alanine racemase"/>
    <property type="match status" value="1"/>
</dbReference>
<dbReference type="GO" id="GO:0009252">
    <property type="term" value="P:peptidoglycan biosynthetic process"/>
    <property type="evidence" value="ECO:0007669"/>
    <property type="project" value="TreeGrafter"/>
</dbReference>
<comment type="caution">
    <text evidence="9">The sequence shown here is derived from an EMBL/GenBank/DDBJ whole genome shotgun (WGS) entry which is preliminary data.</text>
</comment>
<dbReference type="InterPro" id="IPR009006">
    <property type="entry name" value="Ala_racemase/Decarboxylase_C"/>
</dbReference>
<dbReference type="RefSeq" id="WP_229745655.1">
    <property type="nucleotide sequence ID" value="NZ_BMFV01000041.1"/>
</dbReference>
<dbReference type="PROSITE" id="PS00395">
    <property type="entry name" value="ALANINE_RACEMASE"/>
    <property type="match status" value="1"/>
</dbReference>
<dbReference type="HAMAP" id="MF_01201">
    <property type="entry name" value="Ala_racemase"/>
    <property type="match status" value="1"/>
</dbReference>
<dbReference type="UniPathway" id="UPA00042">
    <property type="reaction ID" value="UER00497"/>
</dbReference>
<dbReference type="FunFam" id="3.20.20.10:FF:000002">
    <property type="entry name" value="Alanine racemase"/>
    <property type="match status" value="1"/>
</dbReference>
<evidence type="ECO:0000256" key="2">
    <source>
        <dbReference type="ARBA" id="ARBA00001933"/>
    </source>
</evidence>
<comment type="catalytic activity">
    <reaction evidence="1 5">
        <text>L-alanine = D-alanine</text>
        <dbReference type="Rhea" id="RHEA:20249"/>
        <dbReference type="ChEBI" id="CHEBI:57416"/>
        <dbReference type="ChEBI" id="CHEBI:57972"/>
        <dbReference type="EC" id="5.1.1.1"/>
    </reaction>
</comment>
<feature type="domain" description="Alanine racemase C-terminal" evidence="8">
    <location>
        <begin position="246"/>
        <end position="371"/>
    </location>
</feature>
<dbReference type="Gene3D" id="2.40.37.10">
    <property type="entry name" value="Lyase, Ornithine Decarboxylase, Chain A, domain 1"/>
    <property type="match status" value="1"/>
</dbReference>
<evidence type="ECO:0000256" key="1">
    <source>
        <dbReference type="ARBA" id="ARBA00000316"/>
    </source>
</evidence>
<keyword evidence="4 5" id="KW-0413">Isomerase</keyword>
<comment type="pathway">
    <text evidence="5">Amino-acid biosynthesis; D-alanine biosynthesis; D-alanine from L-alanine: step 1/1.</text>
</comment>
<sequence>MDYYRDTWVEVNLDAIHSNIVNLKQYIPNETHIMAVVKADGYGHGATAVAREALESGATWLGVAFLDEAIALREDGIKAPILVLGWTRPSDIDLAVRFNISLTVFQKEWIETALKSYQSKLPAFIHLKCDTGMGRIGVRTDQELESVVKAVEKDNRFVIEGVFTHFATADEPDETYFNQQYGRFQEMLQSLKKFGVNPNIVHCGNSATGLKHPEKLFNMVRYGISLYGLSPSVEMKEKLPFALKEAFSLKTRLVHVKALEAGESVSYGATYTAAKPTWIGTLPVGYADGWLRKLAKVPLLIEGKRLPVVGRICMDQLMCQLDKAYPIGQEVTLIGTSGGECVSVDDIAGCLDTINYEITCMINRRVPRIYVKNGEKFLVKNSLLKDVYE</sequence>
<dbReference type="InterPro" id="IPR001608">
    <property type="entry name" value="Ala_racemase_N"/>
</dbReference>
<evidence type="ECO:0000256" key="6">
    <source>
        <dbReference type="PIRSR" id="PIRSR600821-50"/>
    </source>
</evidence>
<dbReference type="Pfam" id="PF00842">
    <property type="entry name" value="Ala_racemase_C"/>
    <property type="match status" value="1"/>
</dbReference>
<dbReference type="InterPro" id="IPR000821">
    <property type="entry name" value="Ala_racemase"/>
</dbReference>
<dbReference type="SUPFAM" id="SSF51419">
    <property type="entry name" value="PLP-binding barrel"/>
    <property type="match status" value="1"/>
</dbReference>
<evidence type="ECO:0000313" key="9">
    <source>
        <dbReference type="EMBL" id="GGH87631.1"/>
    </source>
</evidence>
<evidence type="ECO:0000256" key="5">
    <source>
        <dbReference type="HAMAP-Rule" id="MF_01201"/>
    </source>
</evidence>
<keyword evidence="3 5" id="KW-0663">Pyridoxal phosphate</keyword>
<dbReference type="PANTHER" id="PTHR30511:SF0">
    <property type="entry name" value="ALANINE RACEMASE, CATABOLIC-RELATED"/>
    <property type="match status" value="1"/>
</dbReference>
<evidence type="ECO:0000256" key="4">
    <source>
        <dbReference type="ARBA" id="ARBA00023235"/>
    </source>
</evidence>
<feature type="binding site" evidence="5 7">
    <location>
        <position position="314"/>
    </location>
    <ligand>
        <name>substrate</name>
    </ligand>
</feature>
<feature type="active site" description="Proton acceptor; specific for D-alanine" evidence="5">
    <location>
        <position position="38"/>
    </location>
</feature>
<proteinExistence type="inferred from homology"/>
<evidence type="ECO:0000259" key="8">
    <source>
        <dbReference type="SMART" id="SM01005"/>
    </source>
</evidence>
<name>A0A8J2ZZI6_9BACL</name>
<dbReference type="InterPro" id="IPR011079">
    <property type="entry name" value="Ala_racemase_C"/>
</dbReference>
<dbReference type="AlphaFoldDB" id="A0A8J2ZZI6"/>
<evidence type="ECO:0000313" key="10">
    <source>
        <dbReference type="Proteomes" id="UP000656813"/>
    </source>
</evidence>
<comment type="cofactor">
    <cofactor evidence="2 5 6">
        <name>pyridoxal 5'-phosphate</name>
        <dbReference type="ChEBI" id="CHEBI:597326"/>
    </cofactor>
</comment>
<dbReference type="PRINTS" id="PR00992">
    <property type="entry name" value="ALARACEMASE"/>
</dbReference>
<keyword evidence="10" id="KW-1185">Reference proteome</keyword>
<dbReference type="Gene3D" id="3.20.20.10">
    <property type="entry name" value="Alanine racemase"/>
    <property type="match status" value="1"/>
</dbReference>
<comment type="similarity">
    <text evidence="5">Belongs to the alanine racemase family.</text>
</comment>
<dbReference type="EMBL" id="BMFV01000041">
    <property type="protein sequence ID" value="GGH87631.1"/>
    <property type="molecule type" value="Genomic_DNA"/>
</dbReference>
<dbReference type="Proteomes" id="UP000656813">
    <property type="component" value="Unassembled WGS sequence"/>
</dbReference>
<dbReference type="GO" id="GO:0030632">
    <property type="term" value="P:D-alanine biosynthetic process"/>
    <property type="evidence" value="ECO:0007669"/>
    <property type="project" value="UniProtKB-UniRule"/>
</dbReference>
<dbReference type="SUPFAM" id="SSF50621">
    <property type="entry name" value="Alanine racemase C-terminal domain-like"/>
    <property type="match status" value="1"/>
</dbReference>
<gene>
    <name evidence="9" type="primary">alr1</name>
    <name evidence="9" type="ORF">GCM10007096_38090</name>
</gene>
<dbReference type="InterPro" id="IPR029066">
    <property type="entry name" value="PLP-binding_barrel"/>
</dbReference>
<dbReference type="EC" id="5.1.1.1" evidence="5"/>
<evidence type="ECO:0000256" key="3">
    <source>
        <dbReference type="ARBA" id="ARBA00022898"/>
    </source>
</evidence>
<dbReference type="CDD" id="cd00430">
    <property type="entry name" value="PLPDE_III_AR"/>
    <property type="match status" value="1"/>
</dbReference>
<dbReference type="PANTHER" id="PTHR30511">
    <property type="entry name" value="ALANINE RACEMASE"/>
    <property type="match status" value="1"/>
</dbReference>
<dbReference type="InterPro" id="IPR020622">
    <property type="entry name" value="Ala_racemase_pyridoxalP-BS"/>
</dbReference>
<accession>A0A8J2ZZI6</accession>
<dbReference type="SMART" id="SM01005">
    <property type="entry name" value="Ala_racemase_C"/>
    <property type="match status" value="1"/>
</dbReference>
<feature type="binding site" evidence="5 7">
    <location>
        <position position="135"/>
    </location>
    <ligand>
        <name>substrate</name>
    </ligand>
</feature>
<organism evidence="9 10">
    <name type="scientific">Pullulanibacillus pueri</name>
    <dbReference type="NCBI Taxonomy" id="1437324"/>
    <lineage>
        <taxon>Bacteria</taxon>
        <taxon>Bacillati</taxon>
        <taxon>Bacillota</taxon>
        <taxon>Bacilli</taxon>
        <taxon>Bacillales</taxon>
        <taxon>Sporolactobacillaceae</taxon>
        <taxon>Pullulanibacillus</taxon>
    </lineage>
</organism>
<reference evidence="9" key="2">
    <citation type="submission" date="2020-09" db="EMBL/GenBank/DDBJ databases">
        <authorList>
            <person name="Sun Q."/>
            <person name="Zhou Y."/>
        </authorList>
    </citation>
    <scope>NUCLEOTIDE SEQUENCE</scope>
    <source>
        <strain evidence="9">CGMCC 1.12777</strain>
    </source>
</reference>
<dbReference type="GO" id="GO:0005829">
    <property type="term" value="C:cytosol"/>
    <property type="evidence" value="ECO:0007669"/>
    <property type="project" value="TreeGrafter"/>
</dbReference>